<dbReference type="Pfam" id="PF22294">
    <property type="entry name" value="DUF6966"/>
    <property type="match status" value="1"/>
</dbReference>
<dbReference type="InterPro" id="IPR054239">
    <property type="entry name" value="DUF6966"/>
</dbReference>
<protein>
    <recommendedName>
        <fullName evidence="1">DUF6966 domain-containing protein</fullName>
    </recommendedName>
</protein>
<sequence>MKNNADRLHNLLLEVAYVLRIDEPRWSSSVAGLGRRLDEAGTDRHVRQRVVRDILGLYRHGMGGFQDVVLQRDGAVLPEQQQLDRLRSALFEESRRQLAGEPL</sequence>
<evidence type="ECO:0000313" key="3">
    <source>
        <dbReference type="Proteomes" id="UP000198221"/>
    </source>
</evidence>
<dbReference type="EMBL" id="LT607754">
    <property type="protein sequence ID" value="SCG62204.1"/>
    <property type="molecule type" value="Genomic_DNA"/>
</dbReference>
<evidence type="ECO:0000313" key="2">
    <source>
        <dbReference type="EMBL" id="SCG62204.1"/>
    </source>
</evidence>
<evidence type="ECO:0000259" key="1">
    <source>
        <dbReference type="Pfam" id="PF22294"/>
    </source>
</evidence>
<dbReference type="RefSeq" id="WP_157746378.1">
    <property type="nucleotide sequence ID" value="NZ_LT607754.1"/>
</dbReference>
<name>A0A1C5IV34_9ACTN</name>
<proteinExistence type="predicted"/>
<dbReference type="Proteomes" id="UP000198221">
    <property type="component" value="Chromosome I"/>
</dbReference>
<reference evidence="3" key="1">
    <citation type="submission" date="2016-06" db="EMBL/GenBank/DDBJ databases">
        <authorList>
            <person name="Varghese N."/>
            <person name="Submissions Spin"/>
        </authorList>
    </citation>
    <scope>NUCLEOTIDE SEQUENCE [LARGE SCALE GENOMIC DNA]</scope>
    <source>
        <strain evidence="3">DSM 43819</strain>
    </source>
</reference>
<organism evidence="2 3">
    <name type="scientific">Micromonospora inositola</name>
    <dbReference type="NCBI Taxonomy" id="47865"/>
    <lineage>
        <taxon>Bacteria</taxon>
        <taxon>Bacillati</taxon>
        <taxon>Actinomycetota</taxon>
        <taxon>Actinomycetes</taxon>
        <taxon>Micromonosporales</taxon>
        <taxon>Micromonosporaceae</taxon>
        <taxon>Micromonospora</taxon>
    </lineage>
</organism>
<dbReference type="AlphaFoldDB" id="A0A1C5IV34"/>
<accession>A0A1C5IV34</accession>
<keyword evidence="3" id="KW-1185">Reference proteome</keyword>
<feature type="domain" description="DUF6966" evidence="1">
    <location>
        <begin position="22"/>
        <end position="76"/>
    </location>
</feature>
<gene>
    <name evidence="2" type="ORF">GA0070613_3508</name>
</gene>